<evidence type="ECO:0000313" key="3">
    <source>
        <dbReference type="Proteomes" id="UP000501266"/>
    </source>
</evidence>
<keyword evidence="1" id="KW-0812">Transmembrane</keyword>
<dbReference type="GeneID" id="77927899"/>
<protein>
    <submittedName>
        <fullName evidence="2">Uncharacterized protein</fullName>
    </submittedName>
</protein>
<evidence type="ECO:0000256" key="1">
    <source>
        <dbReference type="SAM" id="Phobius"/>
    </source>
</evidence>
<organism evidence="2 3">
    <name type="scientific">Streptomyces phage Wakanda</name>
    <dbReference type="NCBI Taxonomy" id="2713267"/>
    <lineage>
        <taxon>Viruses</taxon>
        <taxon>Duplodnaviria</taxon>
        <taxon>Heunggongvirae</taxon>
        <taxon>Uroviricota</taxon>
        <taxon>Caudoviricetes</taxon>
        <taxon>Stanwilliamsviridae</taxon>
        <taxon>Loccivirinae</taxon>
        <taxon>Wakandavirus</taxon>
        <taxon>Wakandavirus wakanda</taxon>
    </lineage>
</organism>
<dbReference type="EMBL" id="MT024865">
    <property type="protein sequence ID" value="QIN94055.1"/>
    <property type="molecule type" value="Genomic_DNA"/>
</dbReference>
<proteinExistence type="predicted"/>
<keyword evidence="1" id="KW-0472">Membrane</keyword>
<keyword evidence="1" id="KW-1133">Transmembrane helix</keyword>
<evidence type="ECO:0000313" key="2">
    <source>
        <dbReference type="EMBL" id="QIN94055.1"/>
    </source>
</evidence>
<reference evidence="2 3" key="1">
    <citation type="submission" date="2020-02" db="EMBL/GenBank/DDBJ databases">
        <authorList>
            <person name="Bullock J.N."/>
            <person name="Barnes M.L."/>
            <person name="Kankolongo K.M."/>
            <person name="Dejene B.A."/>
            <person name="Lindsay P.E."/>
            <person name="Bhuiyan S."/>
            <person name="Nayek S."/>
            <person name="Hughes L.E."/>
            <person name="Garlena R.A."/>
            <person name="Russell D.A."/>
            <person name="Pope W.H."/>
            <person name="Jacobs-Sera D."/>
            <person name="Hatfull G.F."/>
        </authorList>
    </citation>
    <scope>NUCLEOTIDE SEQUENCE [LARGE SCALE GENOMIC DNA]</scope>
</reference>
<gene>
    <name evidence="2" type="primary">63</name>
    <name evidence="2" type="ORF">SEA_WAKANDA_63</name>
</gene>
<dbReference type="RefSeq" id="YP_010652146.1">
    <property type="nucleotide sequence ID" value="NC_070785.1"/>
</dbReference>
<sequence length="44" mass="4612">MKTSLSDFVENVSIFLSGMLAGLILGIIVAIIAVAAYANKEDNV</sequence>
<feature type="transmembrane region" description="Helical" evidence="1">
    <location>
        <begin position="12"/>
        <end position="38"/>
    </location>
</feature>
<dbReference type="KEGG" id="vg:77927899"/>
<keyword evidence="3" id="KW-1185">Reference proteome</keyword>
<name>A0A6G8R1H4_9CAUD</name>
<dbReference type="Proteomes" id="UP000501266">
    <property type="component" value="Segment"/>
</dbReference>
<accession>A0A6G8R1H4</accession>